<proteinExistence type="inferred from homology"/>
<evidence type="ECO:0000256" key="13">
    <source>
        <dbReference type="ARBA" id="ARBA00034000"/>
    </source>
</evidence>
<dbReference type="Gene3D" id="3.40.710.10">
    <property type="entry name" value="DD-peptidase/beta-lactamase superfamily"/>
    <property type="match status" value="1"/>
</dbReference>
<keyword evidence="9" id="KW-0573">Peptidoglycan synthesis</keyword>
<keyword evidence="12" id="KW-0961">Cell wall biogenesis/degradation</keyword>
<evidence type="ECO:0000256" key="1">
    <source>
        <dbReference type="ARBA" id="ARBA00004167"/>
    </source>
</evidence>
<dbReference type="Gene3D" id="3.90.1310.10">
    <property type="entry name" value="Penicillin-binding protein 2a (Domain 2)"/>
    <property type="match status" value="1"/>
</dbReference>
<dbReference type="InterPro" id="IPR036138">
    <property type="entry name" value="PBP_dimer_sf"/>
</dbReference>
<evidence type="ECO:0000313" key="18">
    <source>
        <dbReference type="Proteomes" id="UP000480185"/>
    </source>
</evidence>
<comment type="catalytic activity">
    <reaction evidence="13">
        <text>Preferential cleavage: (Ac)2-L-Lys-D-Ala-|-D-Ala. Also transpeptidation of peptidyl-alanyl moieties that are N-acyl substituents of D-alanine.</text>
        <dbReference type="EC" id="3.4.16.4"/>
    </reaction>
</comment>
<evidence type="ECO:0000259" key="15">
    <source>
        <dbReference type="Pfam" id="PF00905"/>
    </source>
</evidence>
<evidence type="ECO:0000256" key="14">
    <source>
        <dbReference type="SAM" id="Phobius"/>
    </source>
</evidence>
<evidence type="ECO:0000256" key="6">
    <source>
        <dbReference type="ARBA" id="ARBA00022475"/>
    </source>
</evidence>
<keyword evidence="8" id="KW-0133">Cell shape</keyword>
<gene>
    <name evidence="17" type="ORF">GH754_11235</name>
</gene>
<feature type="transmembrane region" description="Helical" evidence="14">
    <location>
        <begin position="20"/>
        <end position="42"/>
    </location>
</feature>
<dbReference type="EMBL" id="WJNH01000006">
    <property type="protein sequence ID" value="MRG86881.1"/>
    <property type="molecule type" value="Genomic_DNA"/>
</dbReference>
<evidence type="ECO:0000256" key="7">
    <source>
        <dbReference type="ARBA" id="ARBA00022692"/>
    </source>
</evidence>
<comment type="caution">
    <text evidence="17">The sequence shown here is derived from an EMBL/GenBank/DDBJ whole genome shotgun (WGS) entry which is preliminary data.</text>
</comment>
<dbReference type="EC" id="3.4.16.4" evidence="5"/>
<name>A0A6G1X7A0_9BACI</name>
<dbReference type="InterPro" id="IPR005311">
    <property type="entry name" value="PBP_dimer"/>
</dbReference>
<dbReference type="Pfam" id="PF00905">
    <property type="entry name" value="Transpeptidase"/>
    <property type="match status" value="1"/>
</dbReference>
<dbReference type="GO" id="GO:0071972">
    <property type="term" value="F:peptidoglycan L,D-transpeptidase activity"/>
    <property type="evidence" value="ECO:0007669"/>
    <property type="project" value="TreeGrafter"/>
</dbReference>
<dbReference type="PANTHER" id="PTHR30627">
    <property type="entry name" value="PEPTIDOGLYCAN D,D-TRANSPEPTIDASE"/>
    <property type="match status" value="1"/>
</dbReference>
<dbReference type="Pfam" id="PF03717">
    <property type="entry name" value="PBP_dimer"/>
    <property type="match status" value="1"/>
</dbReference>
<dbReference type="OrthoDB" id="9770103at2"/>
<dbReference type="InterPro" id="IPR050515">
    <property type="entry name" value="Beta-lactam/transpept"/>
</dbReference>
<dbReference type="InterPro" id="IPR012338">
    <property type="entry name" value="Beta-lactam/transpept-like"/>
</dbReference>
<dbReference type="GO" id="GO:0008360">
    <property type="term" value="P:regulation of cell shape"/>
    <property type="evidence" value="ECO:0007669"/>
    <property type="project" value="UniProtKB-KW"/>
</dbReference>
<comment type="subcellular location">
    <subcellularLocation>
        <location evidence="2">Cell membrane</location>
    </subcellularLocation>
    <subcellularLocation>
        <location evidence="1">Membrane</location>
        <topology evidence="1">Single-pass membrane protein</topology>
    </subcellularLocation>
</comment>
<evidence type="ECO:0000256" key="10">
    <source>
        <dbReference type="ARBA" id="ARBA00022989"/>
    </source>
</evidence>
<organism evidence="17 18">
    <name type="scientific">Salinibacillus xinjiangensis</name>
    <dbReference type="NCBI Taxonomy" id="1229268"/>
    <lineage>
        <taxon>Bacteria</taxon>
        <taxon>Bacillati</taxon>
        <taxon>Bacillota</taxon>
        <taxon>Bacilli</taxon>
        <taxon>Bacillales</taxon>
        <taxon>Bacillaceae</taxon>
        <taxon>Salinibacillus</taxon>
    </lineage>
</organism>
<reference evidence="17 18" key="1">
    <citation type="submission" date="2019-11" db="EMBL/GenBank/DDBJ databases">
        <authorList>
            <person name="Li J."/>
        </authorList>
    </citation>
    <scope>NUCLEOTIDE SEQUENCE [LARGE SCALE GENOMIC DNA]</scope>
    <source>
        <strain evidence="17 18">J4</strain>
    </source>
</reference>
<dbReference type="Gene3D" id="1.10.10.1230">
    <property type="entry name" value="Penicillin-binding protein, N-terminal non-catalytic domain, head sub-domain"/>
    <property type="match status" value="1"/>
</dbReference>
<evidence type="ECO:0000256" key="9">
    <source>
        <dbReference type="ARBA" id="ARBA00022984"/>
    </source>
</evidence>
<evidence type="ECO:0000256" key="11">
    <source>
        <dbReference type="ARBA" id="ARBA00023136"/>
    </source>
</evidence>
<protein>
    <recommendedName>
        <fullName evidence="5">serine-type D-Ala-D-Ala carboxypeptidase</fullName>
        <ecNumber evidence="5">3.4.16.4</ecNumber>
    </recommendedName>
</protein>
<keyword evidence="6" id="KW-1003">Cell membrane</keyword>
<dbReference type="Proteomes" id="UP000480185">
    <property type="component" value="Unassembled WGS sequence"/>
</dbReference>
<dbReference type="GO" id="GO:0008658">
    <property type="term" value="F:penicillin binding"/>
    <property type="evidence" value="ECO:0007669"/>
    <property type="project" value="InterPro"/>
</dbReference>
<dbReference type="GO" id="GO:0009002">
    <property type="term" value="F:serine-type D-Ala-D-Ala carboxypeptidase activity"/>
    <property type="evidence" value="ECO:0007669"/>
    <property type="project" value="UniProtKB-EC"/>
</dbReference>
<keyword evidence="11 14" id="KW-0472">Membrane</keyword>
<dbReference type="SUPFAM" id="SSF56519">
    <property type="entry name" value="Penicillin binding protein dimerisation domain"/>
    <property type="match status" value="1"/>
</dbReference>
<evidence type="ECO:0000256" key="12">
    <source>
        <dbReference type="ARBA" id="ARBA00023316"/>
    </source>
</evidence>
<evidence type="ECO:0000256" key="5">
    <source>
        <dbReference type="ARBA" id="ARBA00012448"/>
    </source>
</evidence>
<keyword evidence="10 14" id="KW-1133">Transmembrane helix</keyword>
<evidence type="ECO:0000256" key="3">
    <source>
        <dbReference type="ARBA" id="ARBA00004752"/>
    </source>
</evidence>
<keyword evidence="7 14" id="KW-0812">Transmembrane</keyword>
<dbReference type="GO" id="GO:0071555">
    <property type="term" value="P:cell wall organization"/>
    <property type="evidence" value="ECO:0007669"/>
    <property type="project" value="UniProtKB-KW"/>
</dbReference>
<comment type="pathway">
    <text evidence="3">Cell wall biogenesis; peptidoglycan biosynthesis.</text>
</comment>
<dbReference type="SUPFAM" id="SSF56601">
    <property type="entry name" value="beta-lactamase/transpeptidase-like"/>
    <property type="match status" value="1"/>
</dbReference>
<dbReference type="AlphaFoldDB" id="A0A6G1X7A0"/>
<dbReference type="InterPro" id="IPR001460">
    <property type="entry name" value="PCN-bd_Tpept"/>
</dbReference>
<feature type="domain" description="Penicillin-binding protein dimerisation" evidence="16">
    <location>
        <begin position="65"/>
        <end position="300"/>
    </location>
</feature>
<evidence type="ECO:0000313" key="17">
    <source>
        <dbReference type="EMBL" id="MRG86881.1"/>
    </source>
</evidence>
<keyword evidence="18" id="KW-1185">Reference proteome</keyword>
<evidence type="ECO:0000259" key="16">
    <source>
        <dbReference type="Pfam" id="PF03717"/>
    </source>
</evidence>
<dbReference type="GO" id="GO:0009252">
    <property type="term" value="P:peptidoglycan biosynthetic process"/>
    <property type="evidence" value="ECO:0007669"/>
    <property type="project" value="UniProtKB-UniPathway"/>
</dbReference>
<dbReference type="UniPathway" id="UPA00219"/>
<dbReference type="GO" id="GO:0005886">
    <property type="term" value="C:plasma membrane"/>
    <property type="evidence" value="ECO:0007669"/>
    <property type="project" value="UniProtKB-SubCell"/>
</dbReference>
<accession>A0A6G1X7A0</accession>
<evidence type="ECO:0000256" key="8">
    <source>
        <dbReference type="ARBA" id="ARBA00022960"/>
    </source>
</evidence>
<evidence type="ECO:0000256" key="4">
    <source>
        <dbReference type="ARBA" id="ARBA00007171"/>
    </source>
</evidence>
<feature type="domain" description="Penicillin-binding protein transpeptidase" evidence="15">
    <location>
        <begin position="350"/>
        <end position="678"/>
    </location>
</feature>
<dbReference type="PANTHER" id="PTHR30627:SF2">
    <property type="entry name" value="PEPTIDOGLYCAN D,D-TRANSPEPTIDASE MRDA"/>
    <property type="match status" value="1"/>
</dbReference>
<comment type="similarity">
    <text evidence="4">Belongs to the transpeptidase family.</text>
</comment>
<evidence type="ECO:0000256" key="2">
    <source>
        <dbReference type="ARBA" id="ARBA00004236"/>
    </source>
</evidence>
<sequence length="693" mass="78566">MVLGGERLKGKAKEKSHLPLRLNILFFVIFILFSLLVIQLGVVQILTGEEAQEVLNETEDTVTNIPVPRGKMYDRYGNLVVDNIPRYAITYTPPKNVQPDQNLEVAQVLAQYIEKSDEDITERDMKDYWILTNQEEAFGRLTDKEKAALDDDEEYKEVLDRITDVDLNNLTDADKEIVAIKRELDQAIELTPHMVKNEGVTKEEYATVAEHLSEMQGINVTTDWERDLVKGDTFANFIGGITDHEEGILGEKVDFYLTRNYNRNERVGRSFLEEQYETILSGQKERIRHVTDNQNNVIRTELLQEGKQGKDLVLTIDMELQKKVDQIAQEELEKIIRKYPGRNQYLEDALVVMMKPKTGEVLALTGVRYHRATEEKPAYFADESYRTIYDAHLPGSTIKGATVLAGFQSGVITKNTVFNDRPIKIAQTDWKSSYSTLGPVNYLSALEKSSNVFMFFVAMRMGGDYTYVEDASLDFNPDAFRQMRNYFKQFGLGVKTGIDLPYEATGLEGEGGSPGLLMDYAIGQYEPFTALQLAQYVSTIANDGYRIKPRLVKEIRYPSEDGELGPVYKALKPEIINHLEMDDEYINAVQNGFYRVFNGSDGTASGTFNSLDYVAAGKTGTAQHMIYKEGRIEAETENLTLVGYAPYDDPEVAFSVIVPKVGLKSGDTINYKIGKRILNTYFEMEEENEEEES</sequence>